<organism evidence="7 8">
    <name type="scientific">Butyrivibrio proteoclasticus</name>
    <dbReference type="NCBI Taxonomy" id="43305"/>
    <lineage>
        <taxon>Bacteria</taxon>
        <taxon>Bacillati</taxon>
        <taxon>Bacillota</taxon>
        <taxon>Clostridia</taxon>
        <taxon>Lachnospirales</taxon>
        <taxon>Lachnospiraceae</taxon>
        <taxon>Butyrivibrio</taxon>
    </lineage>
</organism>
<sequence length="349" mass="39319">MVTLKEVAERCNVSATTVSNVINGKAKTSEETKNRIMQVIKETGYKPNTIAQGLRVKKTRTIAVIAEDIAQFTSPPMIESIMETCEKKGYRVVVHNLRLYDRWSDTWYGQEDEYHSVLDPVIKDILSAQIDGVIYLAGHARIIKTFNAGFNLPIVMCYAYSESPHIPSVVIDDEKSSYEMVSYLIKMGHERIGFIGGRMDNIHTAQRLMGYQKAMYENGLLFDPKLVYYGDWSRKAGHEGAKALLERNVTAIFGISDRMTGGVYDYLEEKELIVGKDISVAGFDNESIAEFFRPKLTTTELPLREIGAKSAELLLDKLEGANGDSQIGDEPKVYKYPCKMIIRRSVSEK</sequence>
<dbReference type="GO" id="GO:0003700">
    <property type="term" value="F:DNA-binding transcription factor activity"/>
    <property type="evidence" value="ECO:0007669"/>
    <property type="project" value="TreeGrafter"/>
</dbReference>
<dbReference type="InterPro" id="IPR010982">
    <property type="entry name" value="Lambda_DNA-bd_dom_sf"/>
</dbReference>
<keyword evidence="4" id="KW-0804">Transcription</keyword>
<feature type="domain" description="HTH lacI-type" evidence="5">
    <location>
        <begin position="2"/>
        <end position="56"/>
    </location>
</feature>
<feature type="domain" description="HTH cro/C1-type" evidence="6">
    <location>
        <begin position="3"/>
        <end position="46"/>
    </location>
</feature>
<dbReference type="InterPro" id="IPR046335">
    <property type="entry name" value="LacI/GalR-like_sensor"/>
</dbReference>
<dbReference type="OrthoDB" id="9775106at2"/>
<dbReference type="CDD" id="cd01392">
    <property type="entry name" value="HTH_LacI"/>
    <property type="match status" value="1"/>
</dbReference>
<dbReference type="Proteomes" id="UP000182624">
    <property type="component" value="Unassembled WGS sequence"/>
</dbReference>
<proteinExistence type="predicted"/>
<evidence type="ECO:0000256" key="4">
    <source>
        <dbReference type="ARBA" id="ARBA00023163"/>
    </source>
</evidence>
<evidence type="ECO:0000313" key="8">
    <source>
        <dbReference type="Proteomes" id="UP000182624"/>
    </source>
</evidence>
<keyword evidence="8" id="KW-1185">Reference proteome</keyword>
<dbReference type="AlphaFoldDB" id="A0A1I5SD16"/>
<evidence type="ECO:0000256" key="2">
    <source>
        <dbReference type="ARBA" id="ARBA00023015"/>
    </source>
</evidence>
<keyword evidence="1" id="KW-0678">Repressor</keyword>
<evidence type="ECO:0000259" key="6">
    <source>
        <dbReference type="PROSITE" id="PS50943"/>
    </source>
</evidence>
<dbReference type="EMBL" id="FOXO01000006">
    <property type="protein sequence ID" value="SFP68206.1"/>
    <property type="molecule type" value="Genomic_DNA"/>
</dbReference>
<evidence type="ECO:0000256" key="3">
    <source>
        <dbReference type="ARBA" id="ARBA00023125"/>
    </source>
</evidence>
<keyword evidence="3" id="KW-0238">DNA-binding</keyword>
<dbReference type="InterPro" id="IPR028082">
    <property type="entry name" value="Peripla_BP_I"/>
</dbReference>
<name>A0A1I5SD16_9FIRM</name>
<dbReference type="PROSITE" id="PS50943">
    <property type="entry name" value="HTH_CROC1"/>
    <property type="match status" value="1"/>
</dbReference>
<protein>
    <submittedName>
        <fullName evidence="7">Transcriptional regulator, LacI family</fullName>
    </submittedName>
</protein>
<accession>A0A1I5SD16</accession>
<dbReference type="SMART" id="SM00354">
    <property type="entry name" value="HTH_LACI"/>
    <property type="match status" value="1"/>
</dbReference>
<dbReference type="InterPro" id="IPR000843">
    <property type="entry name" value="HTH_LacI"/>
</dbReference>
<dbReference type="Gene3D" id="3.40.50.2300">
    <property type="match status" value="2"/>
</dbReference>
<dbReference type="GO" id="GO:0000976">
    <property type="term" value="F:transcription cis-regulatory region binding"/>
    <property type="evidence" value="ECO:0007669"/>
    <property type="project" value="TreeGrafter"/>
</dbReference>
<evidence type="ECO:0000256" key="1">
    <source>
        <dbReference type="ARBA" id="ARBA00022491"/>
    </source>
</evidence>
<dbReference type="SUPFAM" id="SSF47413">
    <property type="entry name" value="lambda repressor-like DNA-binding domains"/>
    <property type="match status" value="1"/>
</dbReference>
<dbReference type="Pfam" id="PF13377">
    <property type="entry name" value="Peripla_BP_3"/>
    <property type="match status" value="1"/>
</dbReference>
<keyword evidence="2" id="KW-0805">Transcription regulation</keyword>
<reference evidence="8" key="1">
    <citation type="submission" date="2016-10" db="EMBL/GenBank/DDBJ databases">
        <authorList>
            <person name="Varghese N."/>
            <person name="Submissions S."/>
        </authorList>
    </citation>
    <scope>NUCLEOTIDE SEQUENCE [LARGE SCALE GENOMIC DNA]</scope>
    <source>
        <strain evidence="8">P18</strain>
    </source>
</reference>
<dbReference type="Pfam" id="PF00356">
    <property type="entry name" value="LacI"/>
    <property type="match status" value="1"/>
</dbReference>
<dbReference type="PROSITE" id="PS50932">
    <property type="entry name" value="HTH_LACI_2"/>
    <property type="match status" value="1"/>
</dbReference>
<dbReference type="CDD" id="cd06288">
    <property type="entry name" value="PBP1_sucrose_transcription_regulator"/>
    <property type="match status" value="1"/>
</dbReference>
<dbReference type="SUPFAM" id="SSF53822">
    <property type="entry name" value="Periplasmic binding protein-like I"/>
    <property type="match status" value="1"/>
</dbReference>
<dbReference type="Gene3D" id="1.10.260.40">
    <property type="entry name" value="lambda repressor-like DNA-binding domains"/>
    <property type="match status" value="1"/>
</dbReference>
<dbReference type="PANTHER" id="PTHR30146:SF148">
    <property type="entry name" value="HTH-TYPE TRANSCRIPTIONAL REPRESSOR PURR-RELATED"/>
    <property type="match status" value="1"/>
</dbReference>
<dbReference type="RefSeq" id="WP_074885298.1">
    <property type="nucleotide sequence ID" value="NZ_FOXO01000006.1"/>
</dbReference>
<evidence type="ECO:0000313" key="7">
    <source>
        <dbReference type="EMBL" id="SFP68206.1"/>
    </source>
</evidence>
<evidence type="ECO:0000259" key="5">
    <source>
        <dbReference type="PROSITE" id="PS50932"/>
    </source>
</evidence>
<dbReference type="InterPro" id="IPR001387">
    <property type="entry name" value="Cro/C1-type_HTH"/>
</dbReference>
<dbReference type="PANTHER" id="PTHR30146">
    <property type="entry name" value="LACI-RELATED TRANSCRIPTIONAL REPRESSOR"/>
    <property type="match status" value="1"/>
</dbReference>
<gene>
    <name evidence="7" type="ORF">SAMN04487928_1062</name>
</gene>